<dbReference type="InterPro" id="IPR006439">
    <property type="entry name" value="HAD-SF_hydro_IA"/>
</dbReference>
<dbReference type="InterPro" id="IPR036412">
    <property type="entry name" value="HAD-like_sf"/>
</dbReference>
<sequence>MQRFDLIIFDWDGTLMDSISKIVDCMQALARELAIAVPSEKAVRDVIGLSMPEAMRALFPDETELTRAGWINRYKAHYQIFNATPSPLFEGVPELLTSLQGASRKLAIATGKGREGLNRILDETRLGDFFHASRCADETQSKPHPQMLQELLAELGVRPERAVMIGDSAFDLQMANNAGVAAIGVDYGTHDRDTLLGVAPLAVVSHPLEILHHLR</sequence>
<reference evidence="1 2" key="1">
    <citation type="journal article" date="2012" name="Antonie Van Leeuwenhoek">
        <title>Shewanella litorisediminis sp. nov., a gammaproteobacterium isolated from a tidal flat sediment.</title>
        <authorList>
            <person name="Lee M.H."/>
            <person name="Yoon J.H."/>
        </authorList>
    </citation>
    <scope>NUCLEOTIDE SEQUENCE [LARGE SCALE GENOMIC DNA]</scope>
    <source>
        <strain evidence="1 2">SMK1-12</strain>
    </source>
</reference>
<dbReference type="SFLD" id="SFLDS00003">
    <property type="entry name" value="Haloacid_Dehalogenase"/>
    <property type="match status" value="1"/>
</dbReference>
<protein>
    <submittedName>
        <fullName evidence="1">HAD-IA family hydrolase</fullName>
    </submittedName>
</protein>
<dbReference type="Pfam" id="PF13419">
    <property type="entry name" value="HAD_2"/>
    <property type="match status" value="1"/>
</dbReference>
<dbReference type="PANTHER" id="PTHR43434">
    <property type="entry name" value="PHOSPHOGLYCOLATE PHOSPHATASE"/>
    <property type="match status" value="1"/>
</dbReference>
<dbReference type="PANTHER" id="PTHR43434:SF24">
    <property type="entry name" value="HYDROLASE-RELATED"/>
    <property type="match status" value="1"/>
</dbReference>
<dbReference type="InterPro" id="IPR023214">
    <property type="entry name" value="HAD_sf"/>
</dbReference>
<dbReference type="NCBIfam" id="TIGR01509">
    <property type="entry name" value="HAD-SF-IA-v3"/>
    <property type="match status" value="1"/>
</dbReference>
<accession>A0ABX7FZ24</accession>
<dbReference type="Gene3D" id="3.40.50.1000">
    <property type="entry name" value="HAD superfamily/HAD-like"/>
    <property type="match status" value="1"/>
</dbReference>
<dbReference type="InterPro" id="IPR041492">
    <property type="entry name" value="HAD_2"/>
</dbReference>
<proteinExistence type="predicted"/>
<name>A0ABX7FZ24_9GAMM</name>
<dbReference type="Gene3D" id="1.10.150.240">
    <property type="entry name" value="Putative phosphatase, domain 2"/>
    <property type="match status" value="1"/>
</dbReference>
<evidence type="ECO:0000313" key="1">
    <source>
        <dbReference type="EMBL" id="QRH00276.1"/>
    </source>
</evidence>
<dbReference type="EMBL" id="CP069213">
    <property type="protein sequence ID" value="QRH00276.1"/>
    <property type="molecule type" value="Genomic_DNA"/>
</dbReference>
<evidence type="ECO:0000313" key="2">
    <source>
        <dbReference type="Proteomes" id="UP000596252"/>
    </source>
</evidence>
<dbReference type="RefSeq" id="WP_203324008.1">
    <property type="nucleotide sequence ID" value="NZ_CP069213.1"/>
</dbReference>
<keyword evidence="1" id="KW-0378">Hydrolase</keyword>
<organism evidence="1 2">
    <name type="scientific">Shewanella litorisediminis</name>
    <dbReference type="NCBI Taxonomy" id="1173586"/>
    <lineage>
        <taxon>Bacteria</taxon>
        <taxon>Pseudomonadati</taxon>
        <taxon>Pseudomonadota</taxon>
        <taxon>Gammaproteobacteria</taxon>
        <taxon>Alteromonadales</taxon>
        <taxon>Shewanellaceae</taxon>
        <taxon>Shewanella</taxon>
    </lineage>
</organism>
<dbReference type="GO" id="GO:0016787">
    <property type="term" value="F:hydrolase activity"/>
    <property type="evidence" value="ECO:0007669"/>
    <property type="project" value="UniProtKB-KW"/>
</dbReference>
<dbReference type="SFLD" id="SFLDG01129">
    <property type="entry name" value="C1.5:_HAD__Beta-PGM__Phosphata"/>
    <property type="match status" value="1"/>
</dbReference>
<dbReference type="NCBIfam" id="TIGR01549">
    <property type="entry name" value="HAD-SF-IA-v1"/>
    <property type="match status" value="1"/>
</dbReference>
<dbReference type="InterPro" id="IPR023198">
    <property type="entry name" value="PGP-like_dom2"/>
</dbReference>
<dbReference type="SUPFAM" id="SSF56784">
    <property type="entry name" value="HAD-like"/>
    <property type="match status" value="1"/>
</dbReference>
<dbReference type="SFLD" id="SFLDG01135">
    <property type="entry name" value="C1.5.6:_HAD__Beta-PGM__Phospha"/>
    <property type="match status" value="1"/>
</dbReference>
<dbReference type="InterPro" id="IPR050155">
    <property type="entry name" value="HAD-like_hydrolase_sf"/>
</dbReference>
<keyword evidence="2" id="KW-1185">Reference proteome</keyword>
<gene>
    <name evidence="1" type="ORF">JQC75_10165</name>
</gene>
<dbReference type="Proteomes" id="UP000596252">
    <property type="component" value="Chromosome"/>
</dbReference>